<evidence type="ECO:0000256" key="1">
    <source>
        <dbReference type="SAM" id="Phobius"/>
    </source>
</evidence>
<evidence type="ECO:0000313" key="3">
    <source>
        <dbReference type="Proteomes" id="UP000505325"/>
    </source>
</evidence>
<dbReference type="RefSeq" id="WP_173635415.1">
    <property type="nucleotide sequence ID" value="NZ_CP054212.1"/>
</dbReference>
<dbReference type="KEGG" id="pmak:PMPD1_3646"/>
<gene>
    <name evidence="2" type="ORF">PMPD1_3646</name>
</gene>
<keyword evidence="1" id="KW-1133">Transmembrane helix</keyword>
<sequence>MDVDEDRLLLSGFSYEELQLMKYNAACYDETLGEVVQLLANRFRALILVYSGCLLVFLSLLLFSVRETIIGGGISLFIAVVIVFFMQPPVLSYKAWRYWRANRR</sequence>
<feature type="transmembrane region" description="Helical" evidence="1">
    <location>
        <begin position="69"/>
        <end position="93"/>
    </location>
</feature>
<protein>
    <submittedName>
        <fullName evidence="2">Uncharacterized protein</fullName>
    </submittedName>
</protein>
<accession>A0A6M8UI30</accession>
<dbReference type="EMBL" id="CP054212">
    <property type="protein sequence ID" value="QKJ88561.1"/>
    <property type="molecule type" value="Genomic_DNA"/>
</dbReference>
<feature type="transmembrane region" description="Helical" evidence="1">
    <location>
        <begin position="45"/>
        <end position="63"/>
    </location>
</feature>
<name>A0A6M8UI30_9GAMM</name>
<dbReference type="AlphaFoldDB" id="A0A6M8UI30"/>
<keyword evidence="3" id="KW-1185">Reference proteome</keyword>
<proteinExistence type="predicted"/>
<keyword evidence="1" id="KW-0812">Transmembrane</keyword>
<keyword evidence="1" id="KW-0472">Membrane</keyword>
<dbReference type="Proteomes" id="UP000505325">
    <property type="component" value="Chromosome"/>
</dbReference>
<evidence type="ECO:0000313" key="2">
    <source>
        <dbReference type="EMBL" id="QKJ88561.1"/>
    </source>
</evidence>
<organism evidence="2 3">
    <name type="scientific">Paramixta manurensis</name>
    <dbReference type="NCBI Taxonomy" id="2740817"/>
    <lineage>
        <taxon>Bacteria</taxon>
        <taxon>Pseudomonadati</taxon>
        <taxon>Pseudomonadota</taxon>
        <taxon>Gammaproteobacteria</taxon>
        <taxon>Enterobacterales</taxon>
        <taxon>Erwiniaceae</taxon>
        <taxon>Paramixta</taxon>
    </lineage>
</organism>
<reference evidence="2 3" key="1">
    <citation type="submission" date="2020-06" db="EMBL/GenBank/DDBJ databases">
        <title>Genome sequence of Paramixta manurensis strain PD-1.</title>
        <authorList>
            <person name="Lee C.W."/>
            <person name="Kim J."/>
        </authorList>
    </citation>
    <scope>NUCLEOTIDE SEQUENCE [LARGE SCALE GENOMIC DNA]</scope>
    <source>
        <strain evidence="2 3">PD-1</strain>
    </source>
</reference>